<evidence type="ECO:0000313" key="10">
    <source>
        <dbReference type="Proteomes" id="UP000826271"/>
    </source>
</evidence>
<dbReference type="GO" id="GO:0061522">
    <property type="term" value="F:1,4-dihydroxy-2-naphthoyl-CoA thioesterase activity"/>
    <property type="evidence" value="ECO:0007669"/>
    <property type="project" value="TreeGrafter"/>
</dbReference>
<comment type="caution">
    <text evidence="9">The sequence shown here is derived from an EMBL/GenBank/DDBJ whole genome shotgun (WGS) entry which is preliminary data.</text>
</comment>
<evidence type="ECO:0000256" key="7">
    <source>
        <dbReference type="ARBA" id="ARBA00066058"/>
    </source>
</evidence>
<dbReference type="EMBL" id="WHWC01000016">
    <property type="protein sequence ID" value="KAG8367900.1"/>
    <property type="molecule type" value="Genomic_DNA"/>
</dbReference>
<dbReference type="GO" id="GO:0042372">
    <property type="term" value="P:phylloquinone biosynthetic process"/>
    <property type="evidence" value="ECO:0007669"/>
    <property type="project" value="UniProtKB-ARBA"/>
</dbReference>
<keyword evidence="10" id="KW-1185">Reference proteome</keyword>
<dbReference type="PANTHER" id="PTHR43240:SF5">
    <property type="entry name" value="1,4-DIHYDROXY-2-NAPHTHOYL-COA THIOESTERASE 1"/>
    <property type="match status" value="1"/>
</dbReference>
<comment type="subcellular location">
    <subcellularLocation>
        <location evidence="1">Peroxisome</location>
    </subcellularLocation>
</comment>
<comment type="pathway">
    <text evidence="5">Quinol/quinone metabolism; 1,4-dihydroxy-2-naphthoate biosynthesis; 1,4-dihydroxy-2-naphthoate from chorismate: step 7/7.</text>
</comment>
<dbReference type="InterPro" id="IPR003736">
    <property type="entry name" value="PAAI_dom"/>
</dbReference>
<organism evidence="9 10">
    <name type="scientific">Buddleja alternifolia</name>
    <dbReference type="NCBI Taxonomy" id="168488"/>
    <lineage>
        <taxon>Eukaryota</taxon>
        <taxon>Viridiplantae</taxon>
        <taxon>Streptophyta</taxon>
        <taxon>Embryophyta</taxon>
        <taxon>Tracheophyta</taxon>
        <taxon>Spermatophyta</taxon>
        <taxon>Magnoliopsida</taxon>
        <taxon>eudicotyledons</taxon>
        <taxon>Gunneridae</taxon>
        <taxon>Pentapetalae</taxon>
        <taxon>asterids</taxon>
        <taxon>lamiids</taxon>
        <taxon>Lamiales</taxon>
        <taxon>Scrophulariaceae</taxon>
        <taxon>Buddlejeae</taxon>
        <taxon>Buddleja</taxon>
    </lineage>
</organism>
<dbReference type="InterPro" id="IPR029069">
    <property type="entry name" value="HotDog_dom_sf"/>
</dbReference>
<sequence>MNQPPPTGGPPSPRSKTEILDAPLHTFGFELDELSPHKVSGHLLITPKCCQPFDVLHRGVSAVIAEALGSIGSHIASGFRRVAGIHLSISHLDSARVGDFIIAEATPVNVAKSIQVWEVNISKCDPSNSEIKTLISSSRVTCFCNLPVPENAKDAGQNLKKFSKL</sequence>
<name>A0AAV6WLL9_9LAMI</name>
<evidence type="ECO:0000313" key="9">
    <source>
        <dbReference type="EMBL" id="KAG8367900.1"/>
    </source>
</evidence>
<dbReference type="InterPro" id="IPR006683">
    <property type="entry name" value="Thioestr_dom"/>
</dbReference>
<dbReference type="Gene3D" id="3.10.129.10">
    <property type="entry name" value="Hotdog Thioesterase"/>
    <property type="match status" value="1"/>
</dbReference>
<dbReference type="FunFam" id="3.10.129.10:FF:000048">
    <property type="entry name" value="14-dihydroxy-2-naphthoyl-CoA thioesterase 1"/>
    <property type="match status" value="1"/>
</dbReference>
<evidence type="ECO:0000256" key="6">
    <source>
        <dbReference type="ARBA" id="ARBA00061187"/>
    </source>
</evidence>
<evidence type="ECO:0000256" key="3">
    <source>
        <dbReference type="ARBA" id="ARBA00023140"/>
    </source>
</evidence>
<dbReference type="PANTHER" id="PTHR43240">
    <property type="entry name" value="1,4-DIHYDROXY-2-NAPHTHOYL-COA THIOESTERASE 1"/>
    <property type="match status" value="1"/>
</dbReference>
<evidence type="ECO:0000256" key="4">
    <source>
        <dbReference type="ARBA" id="ARBA00060572"/>
    </source>
</evidence>
<evidence type="ECO:0000256" key="1">
    <source>
        <dbReference type="ARBA" id="ARBA00004275"/>
    </source>
</evidence>
<dbReference type="Pfam" id="PF03061">
    <property type="entry name" value="4HBT"/>
    <property type="match status" value="1"/>
</dbReference>
<dbReference type="SUPFAM" id="SSF54637">
    <property type="entry name" value="Thioesterase/thiol ester dehydrase-isomerase"/>
    <property type="match status" value="1"/>
</dbReference>
<feature type="domain" description="Thioesterase" evidence="8">
    <location>
        <begin position="54"/>
        <end position="123"/>
    </location>
</feature>
<dbReference type="CDD" id="cd03443">
    <property type="entry name" value="PaaI_thioesterase"/>
    <property type="match status" value="1"/>
</dbReference>
<comment type="subunit">
    <text evidence="7">Homotetramers.</text>
</comment>
<keyword evidence="3" id="KW-0576">Peroxisome</keyword>
<keyword evidence="2" id="KW-0378">Hydrolase</keyword>
<comment type="pathway">
    <text evidence="4">Cofactor biosynthesis; phylloquinone biosynthesis.</text>
</comment>
<reference evidence="9" key="1">
    <citation type="submission" date="2019-10" db="EMBL/GenBank/DDBJ databases">
        <authorList>
            <person name="Zhang R."/>
            <person name="Pan Y."/>
            <person name="Wang J."/>
            <person name="Ma R."/>
            <person name="Yu S."/>
        </authorList>
    </citation>
    <scope>NUCLEOTIDE SEQUENCE</scope>
    <source>
        <strain evidence="9">LA-IB0</strain>
        <tissue evidence="9">Leaf</tissue>
    </source>
</reference>
<dbReference type="Proteomes" id="UP000826271">
    <property type="component" value="Unassembled WGS sequence"/>
</dbReference>
<dbReference type="GO" id="GO:0005777">
    <property type="term" value="C:peroxisome"/>
    <property type="evidence" value="ECO:0007669"/>
    <property type="project" value="UniProtKB-SubCell"/>
</dbReference>
<comment type="similarity">
    <text evidence="6">Belongs to the 4-hydroxybenzoyl-CoA thioesterase family. DHNA-CoA hydrolase subfamily.</text>
</comment>
<dbReference type="NCBIfam" id="TIGR00369">
    <property type="entry name" value="unchar_dom_1"/>
    <property type="match status" value="1"/>
</dbReference>
<protein>
    <recommendedName>
        <fullName evidence="8">Thioesterase domain-containing protein</fullName>
    </recommendedName>
</protein>
<accession>A0AAV6WLL9</accession>
<dbReference type="AlphaFoldDB" id="A0AAV6WLL9"/>
<gene>
    <name evidence="9" type="ORF">BUALT_Bualt16G0120900</name>
</gene>
<evidence type="ECO:0000256" key="5">
    <source>
        <dbReference type="ARBA" id="ARBA00060586"/>
    </source>
</evidence>
<evidence type="ECO:0000256" key="2">
    <source>
        <dbReference type="ARBA" id="ARBA00022801"/>
    </source>
</evidence>
<evidence type="ECO:0000259" key="8">
    <source>
        <dbReference type="Pfam" id="PF03061"/>
    </source>
</evidence>
<proteinExistence type="inferred from homology"/>